<dbReference type="STRING" id="5643.A0A060S918"/>
<gene>
    <name evidence="2" type="ORF">BN946_scf184801.g11</name>
</gene>
<evidence type="ECO:0000313" key="3">
    <source>
        <dbReference type="Proteomes" id="UP000029665"/>
    </source>
</evidence>
<proteinExistence type="predicted"/>
<protein>
    <submittedName>
        <fullName evidence="2">Uncharacterized protein</fullName>
    </submittedName>
</protein>
<reference evidence="2" key="1">
    <citation type="submission" date="2014-01" db="EMBL/GenBank/DDBJ databases">
        <title>The genome of the white-rot fungus Pycnoporus cinnabarinus: a basidiomycete model with a versatile arsenal for lignocellulosic biomass breakdown.</title>
        <authorList>
            <person name="Levasseur A."/>
            <person name="Lomascolo A."/>
            <person name="Ruiz-Duenas F.J."/>
            <person name="Uzan E."/>
            <person name="Piumi F."/>
            <person name="Kues U."/>
            <person name="Ram A.F.J."/>
            <person name="Murat C."/>
            <person name="Haon M."/>
            <person name="Benoit I."/>
            <person name="Arfi Y."/>
            <person name="Chevret D."/>
            <person name="Drula E."/>
            <person name="Kwon M.J."/>
            <person name="Gouret P."/>
            <person name="Lesage-Meessen L."/>
            <person name="Lombard V."/>
            <person name="Mariette J."/>
            <person name="Noirot C."/>
            <person name="Park J."/>
            <person name="Patyshakuliyeva A."/>
            <person name="Wieneger R.A.B."/>
            <person name="Wosten H.A.B."/>
            <person name="Martin F."/>
            <person name="Coutinho P.M."/>
            <person name="de Vries R."/>
            <person name="Martinez A.T."/>
            <person name="Klopp C."/>
            <person name="Pontarotti P."/>
            <person name="Henrissat B."/>
            <person name="Record E."/>
        </authorList>
    </citation>
    <scope>NUCLEOTIDE SEQUENCE [LARGE SCALE GENOMIC DNA]</scope>
    <source>
        <strain evidence="2">BRFM137</strain>
    </source>
</reference>
<sequence length="348" mass="37066">MVGQYFSAVTSKASEMTQDPEDGLLGLGFTALSSMMQLHLYSGPVEYHDIMTDEGYRKLVAEARCSTAAPSRRTSRRSSTSGATFIAAEPSIVDKAASIAASASGYAEESGCYTFPRASVPEVSFNWERQDLDRQRRGTESGGCVRGPQMSNSVLLVGDRSAISPLTARSTAPFQSRKGLLPTTPSVTGFVGSPVTTTIRKVPTFTMDRASSSGSSTDSPPHGMGLEDDILTDAMPESVAPAWGPGRVQDYYNTMSNLKRPLPSRLSAHGPLEGAREQKARKKDIRAGGGSAGGPSVWEQGSIQATGGGRSQREERELVDQALVDQLRNQFGDPFDESVVKRAAGTST</sequence>
<dbReference type="OrthoDB" id="2726318at2759"/>
<organism evidence="2 3">
    <name type="scientific">Pycnoporus cinnabarinus</name>
    <name type="common">Cinnabar-red polypore</name>
    <name type="synonym">Trametes cinnabarina</name>
    <dbReference type="NCBI Taxonomy" id="5643"/>
    <lineage>
        <taxon>Eukaryota</taxon>
        <taxon>Fungi</taxon>
        <taxon>Dikarya</taxon>
        <taxon>Basidiomycota</taxon>
        <taxon>Agaricomycotina</taxon>
        <taxon>Agaricomycetes</taxon>
        <taxon>Polyporales</taxon>
        <taxon>Polyporaceae</taxon>
        <taxon>Trametes</taxon>
    </lineage>
</organism>
<name>A0A060S918_PYCCI</name>
<dbReference type="HOGENOM" id="CLU_797256_0_0_1"/>
<dbReference type="Proteomes" id="UP000029665">
    <property type="component" value="Unassembled WGS sequence"/>
</dbReference>
<feature type="region of interest" description="Disordered" evidence="1">
    <location>
        <begin position="262"/>
        <end position="318"/>
    </location>
</feature>
<dbReference type="EMBL" id="CCBP010000093">
    <property type="protein sequence ID" value="CDO70820.1"/>
    <property type="molecule type" value="Genomic_DNA"/>
</dbReference>
<comment type="caution">
    <text evidence="2">The sequence shown here is derived from an EMBL/GenBank/DDBJ whole genome shotgun (WGS) entry which is preliminary data.</text>
</comment>
<evidence type="ECO:0000313" key="2">
    <source>
        <dbReference type="EMBL" id="CDO70820.1"/>
    </source>
</evidence>
<feature type="region of interest" description="Disordered" evidence="1">
    <location>
        <begin position="329"/>
        <end position="348"/>
    </location>
</feature>
<evidence type="ECO:0000256" key="1">
    <source>
        <dbReference type="SAM" id="MobiDB-lite"/>
    </source>
</evidence>
<accession>A0A060S918</accession>
<keyword evidence="3" id="KW-1185">Reference proteome</keyword>
<dbReference type="AlphaFoldDB" id="A0A060S918"/>